<accession>A0A6J0PJS9</accession>
<feature type="region of interest" description="Disordered" evidence="10">
    <location>
        <begin position="215"/>
        <end position="242"/>
    </location>
</feature>
<keyword evidence="2" id="KW-0479">Metal-binding</keyword>
<evidence type="ECO:0000256" key="3">
    <source>
        <dbReference type="ARBA" id="ARBA00022737"/>
    </source>
</evidence>
<evidence type="ECO:0000256" key="2">
    <source>
        <dbReference type="ARBA" id="ARBA00022723"/>
    </source>
</evidence>
<dbReference type="GO" id="GO:0045944">
    <property type="term" value="P:positive regulation of transcription by RNA polymerase II"/>
    <property type="evidence" value="ECO:0007669"/>
    <property type="project" value="TreeGrafter"/>
</dbReference>
<reference evidence="15" key="1">
    <citation type="submission" date="2025-08" db="UniProtKB">
        <authorList>
            <consortium name="RefSeq"/>
        </authorList>
    </citation>
    <scope>IDENTIFICATION</scope>
</reference>
<dbReference type="SMART" id="SM00184">
    <property type="entry name" value="RING"/>
    <property type="match status" value="2"/>
</dbReference>
<evidence type="ECO:0000256" key="10">
    <source>
        <dbReference type="SAM" id="MobiDB-lite"/>
    </source>
</evidence>
<protein>
    <submittedName>
        <fullName evidence="15">Protein BREAST CANCER SUSCEPTIBILITY 1 homolog isoform X1</fullName>
    </submittedName>
</protein>
<dbReference type="GeneID" id="105046724"/>
<dbReference type="InterPro" id="IPR034732">
    <property type="entry name" value="EPHD"/>
</dbReference>
<feature type="region of interest" description="Disordered" evidence="10">
    <location>
        <begin position="362"/>
        <end position="389"/>
    </location>
</feature>
<dbReference type="Pfam" id="PF00533">
    <property type="entry name" value="BRCT"/>
    <property type="match status" value="1"/>
</dbReference>
<evidence type="ECO:0000313" key="15">
    <source>
        <dbReference type="RefSeq" id="XP_019706743.1"/>
    </source>
</evidence>
<evidence type="ECO:0000256" key="6">
    <source>
        <dbReference type="ARBA" id="ARBA00022833"/>
    </source>
</evidence>
<evidence type="ECO:0000256" key="9">
    <source>
        <dbReference type="PROSITE-ProRule" id="PRU00175"/>
    </source>
</evidence>
<dbReference type="InterPro" id="IPR036420">
    <property type="entry name" value="BRCT_dom_sf"/>
</dbReference>
<evidence type="ECO:0000256" key="5">
    <source>
        <dbReference type="ARBA" id="ARBA00022771"/>
    </source>
</evidence>
<feature type="domain" description="BRCT" evidence="12">
    <location>
        <begin position="769"/>
        <end position="844"/>
    </location>
</feature>
<evidence type="ECO:0000259" key="11">
    <source>
        <dbReference type="PROSITE" id="PS50089"/>
    </source>
</evidence>
<evidence type="ECO:0000259" key="12">
    <source>
        <dbReference type="PROSITE" id="PS50172"/>
    </source>
</evidence>
<keyword evidence="3" id="KW-0677">Repeat</keyword>
<dbReference type="GO" id="GO:0005634">
    <property type="term" value="C:nucleus"/>
    <property type="evidence" value="ECO:0007669"/>
    <property type="project" value="UniProtKB-SubCell"/>
</dbReference>
<dbReference type="PANTHER" id="PTHR13763:SF0">
    <property type="entry name" value="BREAST CANCER TYPE 1 SUSCEPTIBILITY PROTEIN"/>
    <property type="match status" value="1"/>
</dbReference>
<dbReference type="FunFam" id="3.30.40.10:FF:000310">
    <property type="entry name" value="Breast cancer associated RING 1"/>
    <property type="match status" value="1"/>
</dbReference>
<dbReference type="Proteomes" id="UP000504607">
    <property type="component" value="Chromosome 6"/>
</dbReference>
<dbReference type="AlphaFoldDB" id="A0A6J0PJS9"/>
<dbReference type="SMART" id="SM00292">
    <property type="entry name" value="BRCT"/>
    <property type="match status" value="2"/>
</dbReference>
<organism evidence="14 15">
    <name type="scientific">Elaeis guineensis var. tenera</name>
    <name type="common">Oil palm</name>
    <dbReference type="NCBI Taxonomy" id="51953"/>
    <lineage>
        <taxon>Eukaryota</taxon>
        <taxon>Viridiplantae</taxon>
        <taxon>Streptophyta</taxon>
        <taxon>Embryophyta</taxon>
        <taxon>Tracheophyta</taxon>
        <taxon>Spermatophyta</taxon>
        <taxon>Magnoliopsida</taxon>
        <taxon>Liliopsida</taxon>
        <taxon>Arecaceae</taxon>
        <taxon>Arecoideae</taxon>
        <taxon>Cocoseae</taxon>
        <taxon>Elaeidinae</taxon>
        <taxon>Elaeis</taxon>
    </lineage>
</organism>
<evidence type="ECO:0000256" key="1">
    <source>
        <dbReference type="ARBA" id="ARBA00004123"/>
    </source>
</evidence>
<dbReference type="SUPFAM" id="SSF52113">
    <property type="entry name" value="BRCT domain"/>
    <property type="match status" value="2"/>
</dbReference>
<dbReference type="InterPro" id="IPR017907">
    <property type="entry name" value="Znf_RING_CS"/>
</dbReference>
<feature type="domain" description="RING-type" evidence="11">
    <location>
        <begin position="16"/>
        <end position="54"/>
    </location>
</feature>
<dbReference type="Pfam" id="PF13923">
    <property type="entry name" value="zf-C3HC4_2"/>
    <property type="match status" value="1"/>
</dbReference>
<feature type="compositionally biased region" description="Basic and acidic residues" evidence="10">
    <location>
        <begin position="123"/>
        <end position="140"/>
    </location>
</feature>
<dbReference type="PROSITE" id="PS50089">
    <property type="entry name" value="ZF_RING_2"/>
    <property type="match status" value="1"/>
</dbReference>
<dbReference type="InterPro" id="IPR001357">
    <property type="entry name" value="BRCT_dom"/>
</dbReference>
<keyword evidence="7" id="KW-0234">DNA repair</keyword>
<dbReference type="PROSITE" id="PS50172">
    <property type="entry name" value="BRCT"/>
    <property type="match status" value="2"/>
</dbReference>
<feature type="compositionally biased region" description="Basic and acidic residues" evidence="10">
    <location>
        <begin position="432"/>
        <end position="447"/>
    </location>
</feature>
<keyword evidence="5 9" id="KW-0863">Zinc-finger</keyword>
<dbReference type="KEGG" id="egu:105046724"/>
<evidence type="ECO:0000256" key="7">
    <source>
        <dbReference type="ARBA" id="ARBA00023204"/>
    </source>
</evidence>
<feature type="compositionally biased region" description="Polar residues" evidence="10">
    <location>
        <begin position="473"/>
        <end position="483"/>
    </location>
</feature>
<feature type="compositionally biased region" description="Polar residues" evidence="10">
    <location>
        <begin position="521"/>
        <end position="544"/>
    </location>
</feature>
<feature type="compositionally biased region" description="Basic and acidic residues" evidence="10">
    <location>
        <begin position="484"/>
        <end position="495"/>
    </location>
</feature>
<keyword evidence="6" id="KW-0862">Zinc</keyword>
<dbReference type="GO" id="GO:0004842">
    <property type="term" value="F:ubiquitin-protein transferase activity"/>
    <property type="evidence" value="ECO:0007669"/>
    <property type="project" value="TreeGrafter"/>
</dbReference>
<dbReference type="PROSITE" id="PS51805">
    <property type="entry name" value="EPHD"/>
    <property type="match status" value="1"/>
</dbReference>
<feature type="domain" description="BRCT" evidence="12">
    <location>
        <begin position="865"/>
        <end position="980"/>
    </location>
</feature>
<evidence type="ECO:0000256" key="4">
    <source>
        <dbReference type="ARBA" id="ARBA00022763"/>
    </source>
</evidence>
<dbReference type="GO" id="GO:0000724">
    <property type="term" value="P:double-strand break repair via homologous recombination"/>
    <property type="evidence" value="ECO:0007669"/>
    <property type="project" value="TreeGrafter"/>
</dbReference>
<feature type="region of interest" description="Disordered" evidence="10">
    <location>
        <begin position="98"/>
        <end position="185"/>
    </location>
</feature>
<evidence type="ECO:0000256" key="8">
    <source>
        <dbReference type="ARBA" id="ARBA00023242"/>
    </source>
</evidence>
<evidence type="ECO:0000313" key="14">
    <source>
        <dbReference type="Proteomes" id="UP000504607"/>
    </source>
</evidence>
<evidence type="ECO:0000259" key="13">
    <source>
        <dbReference type="PROSITE" id="PS51805"/>
    </source>
</evidence>
<dbReference type="OrthoDB" id="2384350at2759"/>
<dbReference type="FunFam" id="3.40.50.10190:FF:000006">
    <property type="entry name" value="Breast cancer type 1 susceptibility protein homolog"/>
    <property type="match status" value="1"/>
</dbReference>
<sequence length="980" mass="109075">MADLGHLEKMGRELKCPICLSLLSSAVSLSCNHVFCNSCILASMKLIADCPVCKVPFRRREVCPAPQMDNLVSIFKCMEAAAGTNIFSTQLAPSAKNSDGLTAGNHDKNSSSAETAVAHQGKSMKEGLSRKMQKDNEKSVARNSYGQPSKMPSFPAKKRVRVTPYPVSETPARPDKASGLRDSSIELNDSKEINKSEKLAMEEQFSPFFWLREEEDNKTPEKPSGQQTADTPPPYNVPCFSDIKDSDYESPVKLTPTGELQSKPNAVIAFDSEMFEWTQRDCSPELCSTPIKTQTAGRYRLDAVQEKECQNDLEVGIASSIGVPYENVEIGTVDMKNRRKNNKIQTRHAKLSVPRSRCKVCNDANKESPTDAVEVAQNSSQENEETDKRSRAFARKILKQCSDPDSHQQTKHLRIATDLLNNSATTARKRGKETIIESQRKHKNKSIDDSIECIKKSIDDSVTKILEEIPANSVNEAKAQNQNRQEKRLEHDKGSHNGCPRRGKKKQEQLGDSKAQRRMKNQTADSVATKNDVQIPPTMSTSLGENIKTAINPPQESENLVIKNTTMIRCHTLGNNMLRKCENNKFQIQCAFCQSTNDTEDSGEMMHYFNGKPVTADFNGGVNVIHSHKNCTEWAPDVYFEDDMAINLAAEITRSRRIKCSCCGIKGAALGCFEKSCRKSFHFTCAKLISECRWDSENFVMLCPLHSSSKLPTETSEPQKQIRKRDAPIGVSQVSSLTKAGDDTSRMWTWPSGSPCKWVICCSALSVAEKDIISGFAKMTGVTAAKTWSPMVTHVIASTDKNGACKRTLKFLMAILDGKWILSIDWIKACMEAREPVDEEAYEITVDVHGISKGPQLGRLRIINKQPKLFNGFSFYFSGEYTPSYKGYLQDLVIAAGGTVLQRKPISRDQEKLLDDSLTSPVFIIYSLEHPDKNRFQDYTLIFNHRRAEAQALADASGGKVVANTWIIDSIAACKLQTLS</sequence>
<dbReference type="FunCoup" id="A0A6J0PJS9">
    <property type="interactions" value="50"/>
</dbReference>
<dbReference type="CDD" id="cd17734">
    <property type="entry name" value="BRCT_Bard1_rpt1"/>
    <property type="match status" value="1"/>
</dbReference>
<keyword evidence="8" id="KW-0539">Nucleus</keyword>
<dbReference type="InterPro" id="IPR031099">
    <property type="entry name" value="BRCA1-associated"/>
</dbReference>
<keyword evidence="4" id="KW-0227">DNA damage</keyword>
<dbReference type="PROSITE" id="PS00518">
    <property type="entry name" value="ZF_RING_1"/>
    <property type="match status" value="1"/>
</dbReference>
<dbReference type="Pfam" id="PF13771">
    <property type="entry name" value="zf-HC5HC2H"/>
    <property type="match status" value="1"/>
</dbReference>
<name>A0A6J0PJS9_ELAGV</name>
<proteinExistence type="predicted"/>
<dbReference type="SUPFAM" id="SSF57850">
    <property type="entry name" value="RING/U-box"/>
    <property type="match status" value="1"/>
</dbReference>
<feature type="domain" description="PHD-type" evidence="13">
    <location>
        <begin position="587"/>
        <end position="707"/>
    </location>
</feature>
<dbReference type="GO" id="GO:0008270">
    <property type="term" value="F:zinc ion binding"/>
    <property type="evidence" value="ECO:0007669"/>
    <property type="project" value="UniProtKB-KW"/>
</dbReference>
<keyword evidence="14" id="KW-1185">Reference proteome</keyword>
<gene>
    <name evidence="15" type="primary">LOC105046724</name>
</gene>
<dbReference type="InterPro" id="IPR001841">
    <property type="entry name" value="Znf_RING"/>
</dbReference>
<feature type="compositionally biased region" description="Basic and acidic residues" evidence="10">
    <location>
        <begin position="506"/>
        <end position="515"/>
    </location>
</feature>
<dbReference type="InParanoid" id="A0A6J0PJS9"/>
<dbReference type="Gene3D" id="3.30.40.10">
    <property type="entry name" value="Zinc/RING finger domain, C3HC4 (zinc finger)"/>
    <property type="match status" value="2"/>
</dbReference>
<feature type="region of interest" description="Disordered" evidence="10">
    <location>
        <begin position="473"/>
        <end position="545"/>
    </location>
</feature>
<dbReference type="InterPro" id="IPR013083">
    <property type="entry name" value="Znf_RING/FYVE/PHD"/>
</dbReference>
<feature type="region of interest" description="Disordered" evidence="10">
    <location>
        <begin position="424"/>
        <end position="447"/>
    </location>
</feature>
<comment type="subcellular location">
    <subcellularLocation>
        <location evidence="1">Nucleus</location>
    </subcellularLocation>
</comment>
<dbReference type="PANTHER" id="PTHR13763">
    <property type="entry name" value="BREAST CANCER TYPE 1 SUSCEPTIBILITY PROTEIN BRCA1"/>
    <property type="match status" value="1"/>
</dbReference>
<dbReference type="Gene3D" id="3.40.50.10190">
    <property type="entry name" value="BRCT domain"/>
    <property type="match status" value="2"/>
</dbReference>
<dbReference type="RefSeq" id="XP_019706743.1">
    <property type="nucleotide sequence ID" value="XM_019851184.2"/>
</dbReference>